<evidence type="ECO:0000313" key="3">
    <source>
        <dbReference type="EMBL" id="SKC55190.1"/>
    </source>
</evidence>
<feature type="region of interest" description="Disordered" evidence="2">
    <location>
        <begin position="235"/>
        <end position="316"/>
    </location>
</feature>
<keyword evidence="4" id="KW-1185">Reference proteome</keyword>
<dbReference type="AlphaFoldDB" id="A0A1T5JUZ6"/>
<evidence type="ECO:0000256" key="1">
    <source>
        <dbReference type="SAM" id="Coils"/>
    </source>
</evidence>
<dbReference type="Pfam" id="PF07793">
    <property type="entry name" value="DUF1631"/>
    <property type="match status" value="1"/>
</dbReference>
<feature type="compositionally biased region" description="Low complexity" evidence="2">
    <location>
        <begin position="290"/>
        <end position="313"/>
    </location>
</feature>
<evidence type="ECO:0000256" key="2">
    <source>
        <dbReference type="SAM" id="MobiDB-lite"/>
    </source>
</evidence>
<evidence type="ECO:0008006" key="5">
    <source>
        <dbReference type="Google" id="ProtNLM"/>
    </source>
</evidence>
<dbReference type="EMBL" id="FUZV01000001">
    <property type="protein sequence ID" value="SKC55190.1"/>
    <property type="molecule type" value="Genomic_DNA"/>
</dbReference>
<dbReference type="OrthoDB" id="6188167at2"/>
<name>A0A1T5JUZ6_9GAMM</name>
<protein>
    <recommendedName>
        <fullName evidence="5">Thymidine phosphorylase</fullName>
    </recommendedName>
</protein>
<dbReference type="STRING" id="428993.SAMN06296058_1104"/>
<proteinExistence type="predicted"/>
<dbReference type="InterPro" id="IPR012434">
    <property type="entry name" value="DUF1631"/>
</dbReference>
<accession>A0A1T5JUZ6</accession>
<reference evidence="3 4" key="1">
    <citation type="submission" date="2017-02" db="EMBL/GenBank/DDBJ databases">
        <authorList>
            <person name="Peterson S.W."/>
        </authorList>
    </citation>
    <scope>NUCLEOTIDE SEQUENCE [LARGE SCALE GENOMIC DNA]</scope>
    <source>
        <strain evidence="3 4">P15</strain>
    </source>
</reference>
<organism evidence="3 4">
    <name type="scientific">Pseudoxanthomonas indica</name>
    <dbReference type="NCBI Taxonomy" id="428993"/>
    <lineage>
        <taxon>Bacteria</taxon>
        <taxon>Pseudomonadati</taxon>
        <taxon>Pseudomonadota</taxon>
        <taxon>Gammaproteobacteria</taxon>
        <taxon>Lysobacterales</taxon>
        <taxon>Lysobacteraceae</taxon>
        <taxon>Pseudoxanthomonas</taxon>
    </lineage>
</organism>
<evidence type="ECO:0000313" key="4">
    <source>
        <dbReference type="Proteomes" id="UP000190341"/>
    </source>
</evidence>
<keyword evidence="1" id="KW-0175">Coiled coil</keyword>
<gene>
    <name evidence="3" type="ORF">SAMN06296058_1104</name>
</gene>
<feature type="coiled-coil region" evidence="1">
    <location>
        <begin position="521"/>
        <end position="569"/>
    </location>
</feature>
<sequence length="802" mass="88151">MTAPTPPLSATPATIASAALPPRVRRILRSFFEHIATDVVQSLNAMLPEYEQALFKQAEQARNNNRQAEFFSNLHSFQRNRGEFVPHFIFALESELASVRTPPGESSAPVSKVEFRTLTLVEDDVMDEEIVLRDIARRHEIRAAHALLLLGQRFGALGGAPAFDNERLPIGPQALCRMLKQAGATLELELEERLLLYRTFDHKVMGNYHEWAETLNQYLSREGVLPGLVYTPRRVRSVDTPGTSPRAGTRPEGQTAAERPLTAWRGPSTPSAWTVPDLKDLPKPPPLPDAPGGAAAASGEAAPTAPATTGEDGQPNFEGLQQLLAARRKAMARFSGPAAARLGEAGAIATASKPGAVEMPRKLVPTADVLSSLDALQAAPAQPRGKDQPRRNLKDIQQALLSRARQQHGAQATLASPDADTFELLGLLYTEMEREVRADAPASDLLGRLQVPLVQAALRDRQFFLRPQHPARELLNAVAESGATWQSEDDLDPQLLHHLHQAVEFVVKHYHGDEAVFEQANQDVQRHLQAAARKAELAERRQVEAARGKERLEIAKQRANETIESALAEAQPPRFVQALLNQAWADVLTLTQLRQGEKSDEWAEHLQTTLQIVAATTGDAGAQKDAQLPAKIEKALQQVGYHEDEAQAIAKRLSSADVDDDAGSKTELTARLKARARLGEQNLVKRKPAAPRTPKEQECYDYLRSLPFGTWFEFVLNQQGDVQRQRLSWFSPVTGNALFVNQRGQRVGEHSLDGLAMMMAKNQAHIVTEDKGRLIDRAWNATLRALRNLAGMSKPAEEGAGA</sequence>
<dbReference type="Proteomes" id="UP000190341">
    <property type="component" value="Unassembled WGS sequence"/>
</dbReference>